<feature type="compositionally biased region" description="Basic and acidic residues" evidence="1">
    <location>
        <begin position="284"/>
        <end position="293"/>
    </location>
</feature>
<dbReference type="InterPro" id="IPR038305">
    <property type="entry name" value="HeLo_sf"/>
</dbReference>
<dbReference type="Proteomes" id="UP001152300">
    <property type="component" value="Unassembled WGS sequence"/>
</dbReference>
<sequence length="326" mass="36159">MTHNVNIHQHPVIDIPYSEAAFHRNSHTSTLIPIQNISGKRSIMAEAAGLVIGSISLASIFSACVDTFKLVKVAKDAGIDFETNTIKLDLLQLRLTRWGTVVRIEEQEAAMASDDQEKIRGALQQLAKLFTRANEKSVQIHDPNELPTQSSNASQKIRDLAAKYRKRKGDKEKWTTMQKCKWALHTADEMQKLVDDIVLILESLEKILPCSKGMENLVPNEIEEISHIGSQGLEIVSRVAKECSVDPLLEKHVEDAIACQITARASVAENRVGEFARFHVGDTGRIDGGRTDPRPNTNTSNVVGNNITGRGRMQVGDDYTGRSIWD</sequence>
<proteinExistence type="predicted"/>
<protein>
    <recommendedName>
        <fullName evidence="2">Prion-inhibition and propagation HeLo domain-containing protein</fullName>
    </recommendedName>
</protein>
<evidence type="ECO:0000259" key="2">
    <source>
        <dbReference type="Pfam" id="PF14479"/>
    </source>
</evidence>
<evidence type="ECO:0000256" key="1">
    <source>
        <dbReference type="SAM" id="MobiDB-lite"/>
    </source>
</evidence>
<dbReference type="Pfam" id="PF14479">
    <property type="entry name" value="HeLo"/>
    <property type="match status" value="1"/>
</dbReference>
<keyword evidence="4" id="KW-1185">Reference proteome</keyword>
<comment type="caution">
    <text evidence="3">The sequence shown here is derived from an EMBL/GenBank/DDBJ whole genome shotgun (WGS) entry which is preliminary data.</text>
</comment>
<dbReference type="OrthoDB" id="20872at2759"/>
<feature type="domain" description="Prion-inhibition and propagation HeLo" evidence="2">
    <location>
        <begin position="49"/>
        <end position="229"/>
    </location>
</feature>
<feature type="compositionally biased region" description="Polar residues" evidence="1">
    <location>
        <begin position="296"/>
        <end position="308"/>
    </location>
</feature>
<gene>
    <name evidence="3" type="ORF">OCU04_000246</name>
</gene>
<name>A0A9X0AVP4_9HELO</name>
<reference evidence="3" key="1">
    <citation type="submission" date="2022-11" db="EMBL/GenBank/DDBJ databases">
        <title>Genome Resource of Sclerotinia nivalis Strain SnTB1, a Plant Pathogen Isolated from American Ginseng.</title>
        <authorList>
            <person name="Fan S."/>
        </authorList>
    </citation>
    <scope>NUCLEOTIDE SEQUENCE</scope>
    <source>
        <strain evidence="3">SnTB1</strain>
    </source>
</reference>
<dbReference type="Gene3D" id="1.20.120.1020">
    <property type="entry name" value="Prion-inhibition and propagation, HeLo domain"/>
    <property type="match status" value="1"/>
</dbReference>
<evidence type="ECO:0000313" key="3">
    <source>
        <dbReference type="EMBL" id="KAJ8069832.1"/>
    </source>
</evidence>
<feature type="region of interest" description="Disordered" evidence="1">
    <location>
        <begin position="284"/>
        <end position="326"/>
    </location>
</feature>
<dbReference type="EMBL" id="JAPEIS010000001">
    <property type="protein sequence ID" value="KAJ8069832.1"/>
    <property type="molecule type" value="Genomic_DNA"/>
</dbReference>
<evidence type="ECO:0000313" key="4">
    <source>
        <dbReference type="Proteomes" id="UP001152300"/>
    </source>
</evidence>
<accession>A0A9X0AVP4</accession>
<dbReference type="InterPro" id="IPR029498">
    <property type="entry name" value="HeLo_dom"/>
</dbReference>
<dbReference type="AlphaFoldDB" id="A0A9X0AVP4"/>
<organism evidence="3 4">
    <name type="scientific">Sclerotinia nivalis</name>
    <dbReference type="NCBI Taxonomy" id="352851"/>
    <lineage>
        <taxon>Eukaryota</taxon>
        <taxon>Fungi</taxon>
        <taxon>Dikarya</taxon>
        <taxon>Ascomycota</taxon>
        <taxon>Pezizomycotina</taxon>
        <taxon>Leotiomycetes</taxon>
        <taxon>Helotiales</taxon>
        <taxon>Sclerotiniaceae</taxon>
        <taxon>Sclerotinia</taxon>
    </lineage>
</organism>